<gene>
    <name evidence="3" type="ORF">DSL64_13050</name>
</gene>
<comment type="caution">
    <text evidence="3">The sequence shown here is derived from an EMBL/GenBank/DDBJ whole genome shotgun (WGS) entry which is preliminary data.</text>
</comment>
<sequence>MKIKSNRMEILFWRHSTAAQKKHGSCTLYLRITVNGERADLGSTGIKVFSGHWIDQAQRINGKDPYANFKNEQVALAQTRLLAIYNELLRKNQGISADRIKRLHQRPESVTYLTAFDLFEKEYYKDSSIAKSTKDRLKTVKQSIVSFLLEQRLQNILIEEFDTAVMNNYRQWCKSQNFKEGYYLRNMREVKRITEFAKSKKLIDFDPLEDYKIGREKIAKPVYLDSVQLSIWKSHKFQNSSAQQVADLFVLYARTGFHYRDLMQVIKKPKDYVTTGIDGKQWVMKPRQKNEIDAKVPVHEFPEVKEIVDKYGGWSKLPTMANSTINDWLKICVADFNMHVEPFFRVYNGLSVKHGRSSFCDYCLNELVLPEKSILTMMGRESASELKRYARADERGIVNGFLISKAALAS</sequence>
<organism evidence="3 4">
    <name type="scientific">Dyadobacter luteus</name>
    <dbReference type="NCBI Taxonomy" id="2259619"/>
    <lineage>
        <taxon>Bacteria</taxon>
        <taxon>Pseudomonadati</taxon>
        <taxon>Bacteroidota</taxon>
        <taxon>Cytophagia</taxon>
        <taxon>Cytophagales</taxon>
        <taxon>Spirosomataceae</taxon>
        <taxon>Dyadobacter</taxon>
    </lineage>
</organism>
<keyword evidence="1" id="KW-0238">DNA-binding</keyword>
<dbReference type="Gene3D" id="1.10.150.130">
    <property type="match status" value="1"/>
</dbReference>
<dbReference type="Pfam" id="PF17293">
    <property type="entry name" value="Arm-DNA-bind_5"/>
    <property type="match status" value="1"/>
</dbReference>
<dbReference type="InterPro" id="IPR011010">
    <property type="entry name" value="DNA_brk_join_enz"/>
</dbReference>
<name>A0A3D8YAM6_9BACT</name>
<dbReference type="InterPro" id="IPR010998">
    <property type="entry name" value="Integrase_recombinase_N"/>
</dbReference>
<proteinExistence type="predicted"/>
<accession>A0A3D8YAM6</accession>
<dbReference type="EMBL" id="QNUL01000009">
    <property type="protein sequence ID" value="REA60834.1"/>
    <property type="molecule type" value="Genomic_DNA"/>
</dbReference>
<evidence type="ECO:0000313" key="4">
    <source>
        <dbReference type="Proteomes" id="UP000256373"/>
    </source>
</evidence>
<dbReference type="InterPro" id="IPR035386">
    <property type="entry name" value="Arm-DNA-bind_5"/>
</dbReference>
<feature type="domain" description="Arm DNA-binding" evidence="2">
    <location>
        <begin position="20"/>
        <end position="101"/>
    </location>
</feature>
<reference evidence="3 4" key="1">
    <citation type="submission" date="2018-07" db="EMBL/GenBank/DDBJ databases">
        <title>Dyadobacter roseus sp. nov., isolated from rose rhizosphere soil.</title>
        <authorList>
            <person name="Chen L."/>
        </authorList>
    </citation>
    <scope>NUCLEOTIDE SEQUENCE [LARGE SCALE GENOMIC DNA]</scope>
    <source>
        <strain evidence="3 4">RS19</strain>
    </source>
</reference>
<evidence type="ECO:0000256" key="1">
    <source>
        <dbReference type="ARBA" id="ARBA00023125"/>
    </source>
</evidence>
<keyword evidence="4" id="KW-1185">Reference proteome</keyword>
<protein>
    <recommendedName>
        <fullName evidence="2">Arm DNA-binding domain-containing protein</fullName>
    </recommendedName>
</protein>
<dbReference type="GO" id="GO:0003677">
    <property type="term" value="F:DNA binding"/>
    <property type="evidence" value="ECO:0007669"/>
    <property type="project" value="UniProtKB-KW"/>
</dbReference>
<evidence type="ECO:0000313" key="3">
    <source>
        <dbReference type="EMBL" id="REA60834.1"/>
    </source>
</evidence>
<dbReference type="Proteomes" id="UP000256373">
    <property type="component" value="Unassembled WGS sequence"/>
</dbReference>
<dbReference type="AlphaFoldDB" id="A0A3D8YAM6"/>
<evidence type="ECO:0000259" key="2">
    <source>
        <dbReference type="Pfam" id="PF17293"/>
    </source>
</evidence>
<dbReference type="SUPFAM" id="SSF56349">
    <property type="entry name" value="DNA breaking-rejoining enzymes"/>
    <property type="match status" value="1"/>
</dbReference>